<organism evidence="2 3">
    <name type="scientific">Lucilia cuprina</name>
    <name type="common">Green bottle fly</name>
    <name type="synonym">Australian sheep blowfly</name>
    <dbReference type="NCBI Taxonomy" id="7375"/>
    <lineage>
        <taxon>Eukaryota</taxon>
        <taxon>Metazoa</taxon>
        <taxon>Ecdysozoa</taxon>
        <taxon>Arthropoda</taxon>
        <taxon>Hexapoda</taxon>
        <taxon>Insecta</taxon>
        <taxon>Pterygota</taxon>
        <taxon>Neoptera</taxon>
        <taxon>Endopterygota</taxon>
        <taxon>Diptera</taxon>
        <taxon>Brachycera</taxon>
        <taxon>Muscomorpha</taxon>
        <taxon>Oestroidea</taxon>
        <taxon>Calliphoridae</taxon>
        <taxon>Luciliinae</taxon>
        <taxon>Lucilia</taxon>
    </lineage>
</organism>
<gene>
    <name evidence="2" type="ORF">FF38_11791</name>
</gene>
<comment type="caution">
    <text evidence="2">The sequence shown here is derived from an EMBL/GenBank/DDBJ whole genome shotgun (WGS) entry which is preliminary data.</text>
</comment>
<keyword evidence="1" id="KW-1133">Transmembrane helix</keyword>
<name>A0A0L0CF70_LUCCU</name>
<sequence>MDNSREGGYCFLFFLIITTSTVVVIFETHSSSMIANSTVSHYDCSLIKNTSKCVDFIFPSHRIISGKFVSYPVFSVPPWGLDLDMDPSSSLRPMTAQTRLSLATCTCFGHFIPNCLHAEADSSSQRCRLGTASVFTSAGKKHCRCQRSGPWPIGVKLIAP</sequence>
<dbReference type="AlphaFoldDB" id="A0A0L0CF70"/>
<dbReference type="Proteomes" id="UP000037069">
    <property type="component" value="Unassembled WGS sequence"/>
</dbReference>
<keyword evidence="1" id="KW-0812">Transmembrane</keyword>
<evidence type="ECO:0000313" key="3">
    <source>
        <dbReference type="Proteomes" id="UP000037069"/>
    </source>
</evidence>
<evidence type="ECO:0000256" key="1">
    <source>
        <dbReference type="SAM" id="Phobius"/>
    </source>
</evidence>
<keyword evidence="3" id="KW-1185">Reference proteome</keyword>
<feature type="transmembrane region" description="Helical" evidence="1">
    <location>
        <begin position="7"/>
        <end position="26"/>
    </location>
</feature>
<dbReference type="EMBL" id="JRES01000572">
    <property type="protein sequence ID" value="KNC30149.1"/>
    <property type="molecule type" value="Genomic_DNA"/>
</dbReference>
<evidence type="ECO:0000313" key="2">
    <source>
        <dbReference type="EMBL" id="KNC30149.1"/>
    </source>
</evidence>
<accession>A0A0L0CF70</accession>
<reference evidence="2 3" key="1">
    <citation type="journal article" date="2015" name="Nat. Commun.">
        <title>Lucilia cuprina genome unlocks parasitic fly biology to underpin future interventions.</title>
        <authorList>
            <person name="Anstead C.A."/>
            <person name="Korhonen P.K."/>
            <person name="Young N.D."/>
            <person name="Hall R.S."/>
            <person name="Jex A.R."/>
            <person name="Murali S.C."/>
            <person name="Hughes D.S."/>
            <person name="Lee S.F."/>
            <person name="Perry T."/>
            <person name="Stroehlein A.J."/>
            <person name="Ansell B.R."/>
            <person name="Breugelmans B."/>
            <person name="Hofmann A."/>
            <person name="Qu J."/>
            <person name="Dugan S."/>
            <person name="Lee S.L."/>
            <person name="Chao H."/>
            <person name="Dinh H."/>
            <person name="Han Y."/>
            <person name="Doddapaneni H.V."/>
            <person name="Worley K.C."/>
            <person name="Muzny D.M."/>
            <person name="Ioannidis P."/>
            <person name="Waterhouse R.M."/>
            <person name="Zdobnov E.M."/>
            <person name="James P.J."/>
            <person name="Bagnall N.H."/>
            <person name="Kotze A.C."/>
            <person name="Gibbs R.A."/>
            <person name="Richards S."/>
            <person name="Batterham P."/>
            <person name="Gasser R.B."/>
        </authorList>
    </citation>
    <scope>NUCLEOTIDE SEQUENCE [LARGE SCALE GENOMIC DNA]</scope>
    <source>
        <strain evidence="2 3">LS</strain>
        <tissue evidence="2">Full body</tissue>
    </source>
</reference>
<proteinExistence type="predicted"/>
<keyword evidence="1" id="KW-0472">Membrane</keyword>
<protein>
    <submittedName>
        <fullName evidence="2">Uncharacterized protein</fullName>
    </submittedName>
</protein>